<comment type="caution">
    <text evidence="1">The sequence shown here is derived from an EMBL/GenBank/DDBJ whole genome shotgun (WGS) entry which is preliminary data.</text>
</comment>
<gene>
    <name evidence="1" type="ORF">NCTC10661_04707</name>
</gene>
<dbReference type="Pfam" id="PF09684">
    <property type="entry name" value="Tail_P2_I"/>
    <property type="match status" value="1"/>
</dbReference>
<accession>A0AAE8NHR9</accession>
<dbReference type="Proteomes" id="UP000250416">
    <property type="component" value="Unassembled WGS sequence"/>
</dbReference>
<protein>
    <submittedName>
        <fullName evidence="1">Phage tail protein I</fullName>
    </submittedName>
</protein>
<dbReference type="AlphaFoldDB" id="A0AAE8NHR9"/>
<name>A0AAE8NHR9_BURCE</name>
<evidence type="ECO:0000313" key="1">
    <source>
        <dbReference type="EMBL" id="SPV21586.1"/>
    </source>
</evidence>
<reference evidence="1 2" key="1">
    <citation type="submission" date="2018-06" db="EMBL/GenBank/DDBJ databases">
        <authorList>
            <consortium name="Pathogen Informatics"/>
            <person name="Doyle S."/>
        </authorList>
    </citation>
    <scope>NUCLEOTIDE SEQUENCE [LARGE SCALE GENOMIC DNA]</scope>
    <source>
        <strain evidence="1 2">NCTC10661</strain>
    </source>
</reference>
<dbReference type="InterPro" id="IPR006521">
    <property type="entry name" value="Tail_protein_I"/>
</dbReference>
<proteinExistence type="predicted"/>
<dbReference type="EMBL" id="UARD01000026">
    <property type="protein sequence ID" value="SPV21586.1"/>
    <property type="molecule type" value="Genomic_DNA"/>
</dbReference>
<sequence>MAGSRMNKPMPSLLPPNATALERRLAETNARISGIPVDIGTLMDPDAIPLAFLPWLAWHVGVETWKDYWPEQVKRARVKTAIRIARIKGTAEAVRQVCASFGANVAMREWFEMTPRGRPGTFDIVLTVGSRDGVPVTAEYVADIRAEVDRAKRGTAHYTFKQGFGATGAQRVGAGARAAVYCRLSLSDT</sequence>
<evidence type="ECO:0000313" key="2">
    <source>
        <dbReference type="Proteomes" id="UP000250416"/>
    </source>
</evidence>
<dbReference type="NCBIfam" id="TIGR01634">
    <property type="entry name" value="tail_P2_I"/>
    <property type="match status" value="1"/>
</dbReference>
<organism evidence="1 2">
    <name type="scientific">Burkholderia cepacia</name>
    <name type="common">Pseudomonas cepacia</name>
    <dbReference type="NCBI Taxonomy" id="292"/>
    <lineage>
        <taxon>Bacteria</taxon>
        <taxon>Pseudomonadati</taxon>
        <taxon>Pseudomonadota</taxon>
        <taxon>Betaproteobacteria</taxon>
        <taxon>Burkholderiales</taxon>
        <taxon>Burkholderiaceae</taxon>
        <taxon>Burkholderia</taxon>
        <taxon>Burkholderia cepacia complex</taxon>
    </lineage>
</organism>